<organism evidence="1 2">
    <name type="scientific">Anoxybacterium hadale</name>
    <dbReference type="NCBI Taxonomy" id="3408580"/>
    <lineage>
        <taxon>Bacteria</taxon>
        <taxon>Bacillati</taxon>
        <taxon>Bacillota</taxon>
        <taxon>Clostridia</taxon>
        <taxon>Peptostreptococcales</taxon>
        <taxon>Anaerovoracaceae</taxon>
        <taxon>Anoxybacterium</taxon>
    </lineage>
</organism>
<reference evidence="1" key="1">
    <citation type="submission" date="2019-08" db="EMBL/GenBank/DDBJ databases">
        <title>Genome sequence of Clostridiales bacterium MT110.</title>
        <authorList>
            <person name="Cao J."/>
        </authorList>
    </citation>
    <scope>NUCLEOTIDE SEQUENCE</scope>
    <source>
        <strain evidence="1">MT110</strain>
    </source>
</reference>
<proteinExistence type="predicted"/>
<dbReference type="EMBL" id="CP042469">
    <property type="protein sequence ID" value="QOX62978.1"/>
    <property type="molecule type" value="Genomic_DNA"/>
</dbReference>
<sequence>MNNYKTSEIARLTGIHPNTVRLYEALQLIPEAERKANGYRVFNDFHLEQIKLARIALKVEVLQNGLRKSAIEIIKAAAQKDLSKAESLAHSYLDQVRKERKNAEEAIDIVTQNLAFIPGKEDVQMEESALWNRKQTAERLEVSMDSLRNWEMNGLLTVKRKRNGYRVYGSEDVRRLKIIKALRCANYSLASILRMLTALSANPKADVYKEINTPRRDEEIVSVCDELLTSLGRAEANGLEMLRQLERMKRLLK</sequence>
<accession>A0ACD1A970</accession>
<evidence type="ECO:0000313" key="1">
    <source>
        <dbReference type="EMBL" id="QOX62978.1"/>
    </source>
</evidence>
<name>A0ACD1A970_9FIRM</name>
<evidence type="ECO:0000313" key="2">
    <source>
        <dbReference type="Proteomes" id="UP000594014"/>
    </source>
</evidence>
<protein>
    <submittedName>
        <fullName evidence="1">MerR family transcriptional regulator</fullName>
    </submittedName>
</protein>
<keyword evidence="2" id="KW-1185">Reference proteome</keyword>
<gene>
    <name evidence="1" type="ORF">FRZ06_06305</name>
</gene>
<dbReference type="Proteomes" id="UP000594014">
    <property type="component" value="Chromosome"/>
</dbReference>